<dbReference type="Proteomes" id="UP001189429">
    <property type="component" value="Unassembled WGS sequence"/>
</dbReference>
<gene>
    <name evidence="2" type="ORF">PCOR1329_LOCUS6373</name>
</gene>
<proteinExistence type="predicted"/>
<keyword evidence="1" id="KW-1133">Transmembrane helix</keyword>
<evidence type="ECO:0000313" key="2">
    <source>
        <dbReference type="EMBL" id="CAK0797221.1"/>
    </source>
</evidence>
<evidence type="ECO:0000313" key="3">
    <source>
        <dbReference type="Proteomes" id="UP001189429"/>
    </source>
</evidence>
<name>A0ABN9PYI6_9DINO</name>
<evidence type="ECO:0000256" key="1">
    <source>
        <dbReference type="SAM" id="Phobius"/>
    </source>
</evidence>
<keyword evidence="3" id="KW-1185">Reference proteome</keyword>
<keyword evidence="1" id="KW-0472">Membrane</keyword>
<sequence length="154" mass="15843">MGASASQSRLGPLVCRGEFDGMQIPGVGEEERIPEDGRMGFTAAQVAPAEVAAGERTKNLSLVTGILLSFSCGLALLYSSWISAGSFGAEALTSRVCSLTTPRSGLKWPLGPAPVRLALSALPRPRGMLSGAGTPEEVAMLRGEDSEGDEGAGH</sequence>
<dbReference type="EMBL" id="CAUYUJ010001705">
    <property type="protein sequence ID" value="CAK0797221.1"/>
    <property type="molecule type" value="Genomic_DNA"/>
</dbReference>
<keyword evidence="1" id="KW-0812">Transmembrane</keyword>
<feature type="transmembrane region" description="Helical" evidence="1">
    <location>
        <begin position="60"/>
        <end position="81"/>
    </location>
</feature>
<reference evidence="2" key="1">
    <citation type="submission" date="2023-10" db="EMBL/GenBank/DDBJ databases">
        <authorList>
            <person name="Chen Y."/>
            <person name="Shah S."/>
            <person name="Dougan E. K."/>
            <person name="Thang M."/>
            <person name="Chan C."/>
        </authorList>
    </citation>
    <scope>NUCLEOTIDE SEQUENCE [LARGE SCALE GENOMIC DNA]</scope>
</reference>
<evidence type="ECO:0008006" key="4">
    <source>
        <dbReference type="Google" id="ProtNLM"/>
    </source>
</evidence>
<protein>
    <recommendedName>
        <fullName evidence="4">Transmembrane protein 242</fullName>
    </recommendedName>
</protein>
<comment type="caution">
    <text evidence="2">The sequence shown here is derived from an EMBL/GenBank/DDBJ whole genome shotgun (WGS) entry which is preliminary data.</text>
</comment>
<organism evidence="2 3">
    <name type="scientific">Prorocentrum cordatum</name>
    <dbReference type="NCBI Taxonomy" id="2364126"/>
    <lineage>
        <taxon>Eukaryota</taxon>
        <taxon>Sar</taxon>
        <taxon>Alveolata</taxon>
        <taxon>Dinophyceae</taxon>
        <taxon>Prorocentrales</taxon>
        <taxon>Prorocentraceae</taxon>
        <taxon>Prorocentrum</taxon>
    </lineage>
</organism>
<accession>A0ABN9PYI6</accession>